<organism evidence="1 2">
    <name type="scientific">Epicoccum nigrum</name>
    <name type="common">Soil fungus</name>
    <name type="synonym">Epicoccum purpurascens</name>
    <dbReference type="NCBI Taxonomy" id="105696"/>
    <lineage>
        <taxon>Eukaryota</taxon>
        <taxon>Fungi</taxon>
        <taxon>Dikarya</taxon>
        <taxon>Ascomycota</taxon>
        <taxon>Pezizomycotina</taxon>
        <taxon>Dothideomycetes</taxon>
        <taxon>Pleosporomycetidae</taxon>
        <taxon>Pleosporales</taxon>
        <taxon>Pleosporineae</taxon>
        <taxon>Didymellaceae</taxon>
        <taxon>Epicoccum</taxon>
    </lineage>
</organism>
<dbReference type="EMBL" id="KZ107861">
    <property type="protein sequence ID" value="OSS43779.1"/>
    <property type="molecule type" value="Genomic_DNA"/>
</dbReference>
<dbReference type="AlphaFoldDB" id="A0A1Y2LJJ9"/>
<gene>
    <name evidence="1" type="ORF">B5807_11601</name>
</gene>
<name>A0A1Y2LJJ9_EPING</name>
<accession>A0A1Y2LJJ9</accession>
<dbReference type="Proteomes" id="UP000193240">
    <property type="component" value="Unassembled WGS sequence"/>
</dbReference>
<evidence type="ECO:0000313" key="2">
    <source>
        <dbReference type="Proteomes" id="UP000193240"/>
    </source>
</evidence>
<sequence>MAAHLVQDTYITRKPDLPQHLQQLSDQTTRQRHQHLPLTKIADLDNLSLFIYYVGDPYARIFTEAYFPFLKPDQDLITHVMMKEINNYSSFNWLHRGSPSPNDFIPQPYNEYIMFKEHEQDDERDSILRGYMQSFQRPAIILGSYLV</sequence>
<keyword evidence="2" id="KW-1185">Reference proteome</keyword>
<proteinExistence type="predicted"/>
<protein>
    <submittedName>
        <fullName evidence="1">Uncharacterized protein</fullName>
    </submittedName>
</protein>
<evidence type="ECO:0000313" key="1">
    <source>
        <dbReference type="EMBL" id="OSS43779.1"/>
    </source>
</evidence>
<reference evidence="1 2" key="1">
    <citation type="journal article" date="2017" name="Genome Announc.">
        <title>Genome sequence of the saprophytic ascomycete Epicoccum nigrum ICMP 19927 strain isolated from New Zealand.</title>
        <authorList>
            <person name="Fokin M."/>
            <person name="Fleetwood D."/>
            <person name="Weir B.S."/>
            <person name="Villas-Boas S.G."/>
        </authorList>
    </citation>
    <scope>NUCLEOTIDE SEQUENCE [LARGE SCALE GENOMIC DNA]</scope>
    <source>
        <strain evidence="1 2">ICMP 19927</strain>
    </source>
</reference>
<dbReference type="InParanoid" id="A0A1Y2LJJ9"/>